<name>A0A1G1XWL2_9BACT</name>
<evidence type="ECO:0000313" key="2">
    <source>
        <dbReference type="Proteomes" id="UP000176241"/>
    </source>
</evidence>
<organism evidence="1 2">
    <name type="scientific">Candidatus Buchananbacteria bacterium RIFCSPHIGHO2_01_FULL_39_8</name>
    <dbReference type="NCBI Taxonomy" id="1797533"/>
    <lineage>
        <taxon>Bacteria</taxon>
        <taxon>Candidatus Buchananiibacteriota</taxon>
    </lineage>
</organism>
<reference evidence="1 2" key="1">
    <citation type="journal article" date="2016" name="Nat. Commun.">
        <title>Thousands of microbial genomes shed light on interconnected biogeochemical processes in an aquifer system.</title>
        <authorList>
            <person name="Anantharaman K."/>
            <person name="Brown C.T."/>
            <person name="Hug L.A."/>
            <person name="Sharon I."/>
            <person name="Castelle C.J."/>
            <person name="Probst A.J."/>
            <person name="Thomas B.C."/>
            <person name="Singh A."/>
            <person name="Wilkins M.J."/>
            <person name="Karaoz U."/>
            <person name="Brodie E.L."/>
            <person name="Williams K.H."/>
            <person name="Hubbard S.S."/>
            <person name="Banfield J.F."/>
        </authorList>
    </citation>
    <scope>NUCLEOTIDE SEQUENCE [LARGE SCALE GENOMIC DNA]</scope>
</reference>
<gene>
    <name evidence="1" type="ORF">A2731_02525</name>
</gene>
<sequence length="67" mass="6946">MAFGNTDPKPGAGGFCPSCLKPKEGTTRGKTGGVGFGNEAREGTIHICINKGCLIGRENLAKPHHLP</sequence>
<dbReference type="AlphaFoldDB" id="A0A1G1XWL2"/>
<comment type="caution">
    <text evidence="1">The sequence shown here is derived from an EMBL/GenBank/DDBJ whole genome shotgun (WGS) entry which is preliminary data.</text>
</comment>
<evidence type="ECO:0000313" key="1">
    <source>
        <dbReference type="EMBL" id="OGY43980.1"/>
    </source>
</evidence>
<protein>
    <submittedName>
        <fullName evidence="1">Uncharacterized protein</fullName>
    </submittedName>
</protein>
<accession>A0A1G1XWL2</accession>
<proteinExistence type="predicted"/>
<dbReference type="Proteomes" id="UP000176241">
    <property type="component" value="Unassembled WGS sequence"/>
</dbReference>
<dbReference type="EMBL" id="MHIC01000038">
    <property type="protein sequence ID" value="OGY43980.1"/>
    <property type="molecule type" value="Genomic_DNA"/>
</dbReference>